<dbReference type="InterPro" id="IPR049342">
    <property type="entry name" value="TRAF1-6_MATH_dom"/>
</dbReference>
<organism evidence="2">
    <name type="scientific">Ixodes ricinus</name>
    <name type="common">Common tick</name>
    <name type="synonym">Acarus ricinus</name>
    <dbReference type="NCBI Taxonomy" id="34613"/>
    <lineage>
        <taxon>Eukaryota</taxon>
        <taxon>Metazoa</taxon>
        <taxon>Ecdysozoa</taxon>
        <taxon>Arthropoda</taxon>
        <taxon>Chelicerata</taxon>
        <taxon>Arachnida</taxon>
        <taxon>Acari</taxon>
        <taxon>Parasitiformes</taxon>
        <taxon>Ixodida</taxon>
        <taxon>Ixodoidea</taxon>
        <taxon>Ixodidae</taxon>
        <taxon>Ixodinae</taxon>
        <taxon>Ixodes</taxon>
    </lineage>
</organism>
<name>A0A131Y774_IXORI</name>
<accession>A0A131Y774</accession>
<evidence type="ECO:0000259" key="1">
    <source>
        <dbReference type="Pfam" id="PF21355"/>
    </source>
</evidence>
<proteinExistence type="evidence at transcript level"/>
<dbReference type="Gene3D" id="2.60.210.10">
    <property type="entry name" value="Apoptosis, Tumor Necrosis Factor Receptor Associated Protein 2, Chain A"/>
    <property type="match status" value="1"/>
</dbReference>
<evidence type="ECO:0000313" key="2">
    <source>
        <dbReference type="EMBL" id="JAP74315.1"/>
    </source>
</evidence>
<reference evidence="2" key="1">
    <citation type="submission" date="2016-02" db="EMBL/GenBank/DDBJ databases">
        <title>RNAseq analyses of the midgut from blood- or serum-fed Ixodes ricinus ticks.</title>
        <authorList>
            <person name="Perner J."/>
            <person name="Provaznik J."/>
            <person name="Schrenkova J."/>
            <person name="Urbanova V."/>
            <person name="Ribeiro J.M."/>
            <person name="Kopacek P."/>
        </authorList>
    </citation>
    <scope>NUCLEOTIDE SEQUENCE</scope>
    <source>
        <tissue evidence="2">Gut</tissue>
    </source>
</reference>
<feature type="domain" description="TRAF1-6 MATH" evidence="1">
    <location>
        <begin position="65"/>
        <end position="166"/>
    </location>
</feature>
<keyword evidence="2" id="KW-0675">Receptor</keyword>
<dbReference type="AlphaFoldDB" id="A0A131Y774"/>
<dbReference type="SUPFAM" id="SSF49599">
    <property type="entry name" value="TRAF domain-like"/>
    <property type="match status" value="1"/>
</dbReference>
<sequence length="174" mass="19969">METHMQELREQSAELMNVTKSVSDCVLGFYGAKEFHWYFKGWTDLKMGKIGIGYENTASPLQYVCGYNVCLRLEILWRHTLRLYMCIHPGVNDSKLEWPFSKTYTLGVIHPKDKAKRKTYKVDASKYSDNPSFQIPKQGGNIGFGTLTLSTANELEREGFVNDDSLHCFLQVEP</sequence>
<protein>
    <submittedName>
        <fullName evidence="2">Putative tumor necrosis factor receptor</fullName>
    </submittedName>
</protein>
<dbReference type="InterPro" id="IPR008974">
    <property type="entry name" value="TRAF-like"/>
</dbReference>
<dbReference type="Pfam" id="PF21355">
    <property type="entry name" value="TRAF-mep_MATH"/>
    <property type="match status" value="1"/>
</dbReference>
<dbReference type="EMBL" id="GEFM01001481">
    <property type="protein sequence ID" value="JAP74315.1"/>
    <property type="molecule type" value="mRNA"/>
</dbReference>